<protein>
    <recommendedName>
        <fullName evidence="3">SMI1/KNR4 family protein</fullName>
    </recommendedName>
</protein>
<accession>A0ABT6ZFH2</accession>
<evidence type="ECO:0000313" key="1">
    <source>
        <dbReference type="EMBL" id="MDJ1114909.1"/>
    </source>
</evidence>
<organism evidence="1 2">
    <name type="scientific">Microbacterium dauci</name>
    <dbReference type="NCBI Taxonomy" id="3048008"/>
    <lineage>
        <taxon>Bacteria</taxon>
        <taxon>Bacillati</taxon>
        <taxon>Actinomycetota</taxon>
        <taxon>Actinomycetes</taxon>
        <taxon>Micrococcales</taxon>
        <taxon>Microbacteriaceae</taxon>
        <taxon>Microbacterium</taxon>
    </lineage>
</organism>
<dbReference type="RefSeq" id="WP_283716567.1">
    <property type="nucleotide sequence ID" value="NZ_JASJND010000006.1"/>
</dbReference>
<comment type="caution">
    <text evidence="1">The sequence shown here is derived from an EMBL/GenBank/DDBJ whole genome shotgun (WGS) entry which is preliminary data.</text>
</comment>
<dbReference type="Proteomes" id="UP001321481">
    <property type="component" value="Unassembled WGS sequence"/>
</dbReference>
<dbReference type="EMBL" id="JASJND010000006">
    <property type="protein sequence ID" value="MDJ1114909.1"/>
    <property type="molecule type" value="Genomic_DNA"/>
</dbReference>
<sequence>MPRIEPASLRLCAAPTLEHIDRAALAEYPPSYRAFIEHAGWGRLFGLWLIYPPVRDGIVGRGAHLDEQFRLAYEDGREEDFDWMIEPDGDWQTAARLRVFGWSENGDALLWDPASTPTDTASPTHAGEYPIWESRGLNALHRIGDDLGEALASLRERNPFASEVFDLEPLRADRI</sequence>
<evidence type="ECO:0008006" key="3">
    <source>
        <dbReference type="Google" id="ProtNLM"/>
    </source>
</evidence>
<keyword evidence="2" id="KW-1185">Reference proteome</keyword>
<gene>
    <name evidence="1" type="ORF">QNI14_10650</name>
</gene>
<name>A0ABT6ZFH2_9MICO</name>
<reference evidence="1 2" key="1">
    <citation type="submission" date="2023-05" db="EMBL/GenBank/DDBJ databases">
        <title>Microbacterium dauci sp.nov., Isolated from Carrot Rhizosphere Soil.</title>
        <authorList>
            <person name="Xiao Z."/>
            <person name="Zheng J."/>
        </authorList>
    </citation>
    <scope>NUCLEOTIDE SEQUENCE [LARGE SCALE GENOMIC DNA]</scope>
    <source>
        <strain evidence="1 2">LX3-4</strain>
    </source>
</reference>
<evidence type="ECO:0000313" key="2">
    <source>
        <dbReference type="Proteomes" id="UP001321481"/>
    </source>
</evidence>
<proteinExistence type="predicted"/>